<comment type="similarity">
    <text evidence="1">To bacterial alkanal monooxygenase alpha and beta chains.</text>
</comment>
<dbReference type="GO" id="GO:0005829">
    <property type="term" value="C:cytosol"/>
    <property type="evidence" value="ECO:0007669"/>
    <property type="project" value="TreeGrafter"/>
</dbReference>
<dbReference type="STRING" id="413434.SAMN04488132_102433"/>
<dbReference type="InterPro" id="IPR011251">
    <property type="entry name" value="Luciferase-like_dom"/>
</dbReference>
<dbReference type="Gene3D" id="3.20.20.30">
    <property type="entry name" value="Luciferase-like domain"/>
    <property type="match status" value="1"/>
</dbReference>
<reference evidence="3 4" key="1">
    <citation type="submission" date="2017-02" db="EMBL/GenBank/DDBJ databases">
        <authorList>
            <person name="Peterson S.W."/>
        </authorList>
    </citation>
    <scope>NUCLEOTIDE SEQUENCE [LARGE SCALE GENOMIC DNA]</scope>
    <source>
        <strain evidence="3 4">DSM 22335</strain>
    </source>
</reference>
<dbReference type="PANTHER" id="PTHR30137:SF20">
    <property type="entry name" value="N-ACETYL-S-ALKYLCYSTEINE MONOOXYGENASE"/>
    <property type="match status" value="1"/>
</dbReference>
<dbReference type="PANTHER" id="PTHR30137">
    <property type="entry name" value="LUCIFERASE-LIKE MONOOXYGENASE"/>
    <property type="match status" value="1"/>
</dbReference>
<evidence type="ECO:0000256" key="1">
    <source>
        <dbReference type="ARBA" id="ARBA00007789"/>
    </source>
</evidence>
<proteinExistence type="predicted"/>
<sequence>MRSFTVRKTNGNKPAAMKNLQLSILDQSIVRHGETARDAVQETISTVKLAEELGYTRFWISEHHNSTFIAGSTPEVLMVKLADATSHIRIGSGGIMLPNHSALKVAENFRMLETLFPGRIDLGMGRAPGTDRITSTFLNPSNTFSEQSYLLQLEHLQRFFDDSAATSHGPLLAVPQASGVPQQWILSSSGGSSSIAARFGLGLAVAKFINGDVTPEIVEKYRREFMPSEYFPQPQVLLAISVYCGETEAIAAEMRHYADYVLLQFERGKFDQFGDYKTISGYRFSDEEKERIRYNSGRMISGTPASVKEQLLALAERFGVDEIIVSCMSGRADLRRRSFELLADVFGLPARHTTEHASL</sequence>
<evidence type="ECO:0000313" key="4">
    <source>
        <dbReference type="Proteomes" id="UP000190888"/>
    </source>
</evidence>
<protein>
    <submittedName>
        <fullName evidence="3">Luciferase family oxidoreductase, group 1</fullName>
    </submittedName>
</protein>
<dbReference type="InterPro" id="IPR050766">
    <property type="entry name" value="Bact_Lucif_Oxidored"/>
</dbReference>
<dbReference type="SUPFAM" id="SSF51679">
    <property type="entry name" value="Bacterial luciferase-like"/>
    <property type="match status" value="1"/>
</dbReference>
<keyword evidence="4" id="KW-1185">Reference proteome</keyword>
<dbReference type="GO" id="GO:0016705">
    <property type="term" value="F:oxidoreductase activity, acting on paired donors, with incorporation or reduction of molecular oxygen"/>
    <property type="evidence" value="ECO:0007669"/>
    <property type="project" value="InterPro"/>
</dbReference>
<gene>
    <name evidence="3" type="ORF">SAMN04488132_102433</name>
</gene>
<feature type="domain" description="Luciferase-like" evidence="2">
    <location>
        <begin position="35"/>
        <end position="321"/>
    </location>
</feature>
<dbReference type="Proteomes" id="UP000190888">
    <property type="component" value="Unassembled WGS sequence"/>
</dbReference>
<dbReference type="EMBL" id="FUWH01000002">
    <property type="protein sequence ID" value="SJZ52464.1"/>
    <property type="molecule type" value="Genomic_DNA"/>
</dbReference>
<dbReference type="InterPro" id="IPR019949">
    <property type="entry name" value="CmoO-like"/>
</dbReference>
<evidence type="ECO:0000259" key="2">
    <source>
        <dbReference type="Pfam" id="PF00296"/>
    </source>
</evidence>
<evidence type="ECO:0000313" key="3">
    <source>
        <dbReference type="EMBL" id="SJZ52464.1"/>
    </source>
</evidence>
<dbReference type="AlphaFoldDB" id="A0A1T4LD65"/>
<dbReference type="NCBIfam" id="TIGR03558">
    <property type="entry name" value="oxido_grp_1"/>
    <property type="match status" value="1"/>
</dbReference>
<organism evidence="3 4">
    <name type="scientific">Sediminibacterium ginsengisoli</name>
    <dbReference type="NCBI Taxonomy" id="413434"/>
    <lineage>
        <taxon>Bacteria</taxon>
        <taxon>Pseudomonadati</taxon>
        <taxon>Bacteroidota</taxon>
        <taxon>Chitinophagia</taxon>
        <taxon>Chitinophagales</taxon>
        <taxon>Chitinophagaceae</taxon>
        <taxon>Sediminibacterium</taxon>
    </lineage>
</organism>
<dbReference type="Pfam" id="PF00296">
    <property type="entry name" value="Bac_luciferase"/>
    <property type="match status" value="1"/>
</dbReference>
<dbReference type="InterPro" id="IPR036661">
    <property type="entry name" value="Luciferase-like_sf"/>
</dbReference>
<name>A0A1T4LD65_9BACT</name>
<accession>A0A1T4LD65</accession>